<organism evidence="3 4">
    <name type="scientific">Sediminivirga luteola</name>
    <dbReference type="NCBI Taxonomy" id="1774748"/>
    <lineage>
        <taxon>Bacteria</taxon>
        <taxon>Bacillati</taxon>
        <taxon>Actinomycetota</taxon>
        <taxon>Actinomycetes</taxon>
        <taxon>Micrococcales</taxon>
        <taxon>Brevibacteriaceae</taxon>
        <taxon>Sediminivirga</taxon>
    </lineage>
</organism>
<name>A0A8J2TXJ3_9MICO</name>
<dbReference type="Gene3D" id="3.40.630.30">
    <property type="match status" value="1"/>
</dbReference>
<dbReference type="RefSeq" id="WP_229744987.1">
    <property type="nucleotide sequence ID" value="NZ_BMFY01000005.1"/>
</dbReference>
<proteinExistence type="predicted"/>
<keyword evidence="4" id="KW-1185">Reference proteome</keyword>
<gene>
    <name evidence="3" type="ORF">GCM10011333_14760</name>
</gene>
<feature type="compositionally biased region" description="Low complexity" evidence="1">
    <location>
        <begin position="230"/>
        <end position="239"/>
    </location>
</feature>
<dbReference type="InterPro" id="IPR016181">
    <property type="entry name" value="Acyl_CoA_acyltransferase"/>
</dbReference>
<dbReference type="Proteomes" id="UP000616114">
    <property type="component" value="Unassembled WGS sequence"/>
</dbReference>
<evidence type="ECO:0000256" key="1">
    <source>
        <dbReference type="SAM" id="MobiDB-lite"/>
    </source>
</evidence>
<protein>
    <recommendedName>
        <fullName evidence="2">N-acetyltransferase domain-containing protein</fullName>
    </recommendedName>
</protein>
<accession>A0A8J2TXJ3</accession>
<evidence type="ECO:0000313" key="3">
    <source>
        <dbReference type="EMBL" id="GGA12906.1"/>
    </source>
</evidence>
<dbReference type="GO" id="GO:0016747">
    <property type="term" value="F:acyltransferase activity, transferring groups other than amino-acyl groups"/>
    <property type="evidence" value="ECO:0007669"/>
    <property type="project" value="InterPro"/>
</dbReference>
<dbReference type="PROSITE" id="PS51186">
    <property type="entry name" value="GNAT"/>
    <property type="match status" value="1"/>
</dbReference>
<evidence type="ECO:0000313" key="4">
    <source>
        <dbReference type="Proteomes" id="UP000616114"/>
    </source>
</evidence>
<reference evidence="3" key="1">
    <citation type="journal article" date="2014" name="Int. J. Syst. Evol. Microbiol.">
        <title>Complete genome sequence of Corynebacterium casei LMG S-19264T (=DSM 44701T), isolated from a smear-ripened cheese.</title>
        <authorList>
            <consortium name="US DOE Joint Genome Institute (JGI-PGF)"/>
            <person name="Walter F."/>
            <person name="Albersmeier A."/>
            <person name="Kalinowski J."/>
            <person name="Ruckert C."/>
        </authorList>
    </citation>
    <scope>NUCLEOTIDE SEQUENCE</scope>
    <source>
        <strain evidence="3">CGMCC 1.12785</strain>
    </source>
</reference>
<dbReference type="AlphaFoldDB" id="A0A8J2TXJ3"/>
<dbReference type="InterPro" id="IPR000182">
    <property type="entry name" value="GNAT_dom"/>
</dbReference>
<dbReference type="SUPFAM" id="SSF55729">
    <property type="entry name" value="Acyl-CoA N-acyltransferases (Nat)"/>
    <property type="match status" value="1"/>
</dbReference>
<reference evidence="3" key="2">
    <citation type="submission" date="2020-09" db="EMBL/GenBank/DDBJ databases">
        <authorList>
            <person name="Sun Q."/>
            <person name="Zhou Y."/>
        </authorList>
    </citation>
    <scope>NUCLEOTIDE SEQUENCE</scope>
    <source>
        <strain evidence="3">CGMCC 1.12785</strain>
    </source>
</reference>
<dbReference type="EMBL" id="BMFY01000005">
    <property type="protein sequence ID" value="GGA12906.1"/>
    <property type="molecule type" value="Genomic_DNA"/>
</dbReference>
<sequence length="314" mass="33004">MSTPRIRPFAEGDDLRLNELLSDPRDSAVHAGRGLLRPPAERPLSRAVVAEVADDVLVGAAGVSESLLHPQRAWVHVDVAAAEARSGLGGRLLEAVRAELAGTRLEGLGLRCVVTPGSAGEAFAREHGFSELHRTRMVRIDAGALPSPALEGRPDGAELKVTTAGSAQLTLAYGPWYQRVYARIDPAVELSVGEVHRRFLSEQAGAHGAALVLRDGAVQAFAVSYARPQEAPAGEGAAPVPQPEEAGDDGTELTIGTADTGTAEDLELMLGVLAAERPVVVEVKPQMELLDALADRLIDNGRAQVLTTLLTLGD</sequence>
<evidence type="ECO:0000259" key="2">
    <source>
        <dbReference type="PROSITE" id="PS51186"/>
    </source>
</evidence>
<feature type="region of interest" description="Disordered" evidence="1">
    <location>
        <begin position="230"/>
        <end position="251"/>
    </location>
</feature>
<feature type="domain" description="N-acetyltransferase" evidence="2">
    <location>
        <begin position="4"/>
        <end position="151"/>
    </location>
</feature>
<comment type="caution">
    <text evidence="3">The sequence shown here is derived from an EMBL/GenBank/DDBJ whole genome shotgun (WGS) entry which is preliminary data.</text>
</comment>